<evidence type="ECO:0000256" key="3">
    <source>
        <dbReference type="ARBA" id="ARBA00022833"/>
    </source>
</evidence>
<protein>
    <recommendedName>
        <fullName evidence="8">Formylmethanofuran dehydrogenase</fullName>
    </recommendedName>
</protein>
<organism evidence="6 7">
    <name type="scientific">Desulfotomaculum copahuensis</name>
    <dbReference type="NCBI Taxonomy" id="1838280"/>
    <lineage>
        <taxon>Bacteria</taxon>
        <taxon>Bacillati</taxon>
        <taxon>Bacillota</taxon>
        <taxon>Clostridia</taxon>
        <taxon>Eubacteriales</taxon>
        <taxon>Desulfotomaculaceae</taxon>
        <taxon>Desulfotomaculum</taxon>
    </lineage>
</organism>
<keyword evidence="1" id="KW-0479">Metal-binding</keyword>
<feature type="domain" description="Formylmethanofuran dehydrogenase subunit E" evidence="5">
    <location>
        <begin position="14"/>
        <end position="142"/>
    </location>
</feature>
<evidence type="ECO:0000256" key="2">
    <source>
        <dbReference type="ARBA" id="ARBA00022771"/>
    </source>
</evidence>
<keyword evidence="7" id="KW-1185">Reference proteome</keyword>
<evidence type="ECO:0000256" key="1">
    <source>
        <dbReference type="ARBA" id="ARBA00022723"/>
    </source>
</evidence>
<dbReference type="GO" id="GO:0008270">
    <property type="term" value="F:zinc ion binding"/>
    <property type="evidence" value="ECO:0007669"/>
    <property type="project" value="UniProtKB-KW"/>
</dbReference>
<dbReference type="InterPro" id="IPR000962">
    <property type="entry name" value="Znf_DskA_TraR"/>
</dbReference>
<proteinExistence type="predicted"/>
<dbReference type="InterPro" id="IPR026328">
    <property type="entry name" value="FmdE"/>
</dbReference>
<keyword evidence="2" id="KW-0863">Zinc-finger</keyword>
<comment type="caution">
    <text evidence="6">The sequence shown here is derived from an EMBL/GenBank/DDBJ whole genome shotgun (WGS) entry which is preliminary data.</text>
</comment>
<evidence type="ECO:0000259" key="4">
    <source>
        <dbReference type="Pfam" id="PF01258"/>
    </source>
</evidence>
<dbReference type="AlphaFoldDB" id="A0A1B7LE28"/>
<sequence>MCLGKSDWEKAFEFHGHICPGLAIGFRATQLALHELGAGRSIDEEMVALVENKACGVDALQVLTGCTFGKGNLFFHDYGKHVYTIAHRSENRGVRIAVKYGAFDRPELARLRQLAASGQAGPEEKRQLAKLQQEFIENILNAGRDCFDISRVDLDLPPKAQIHQSIRCASCGEAVMETRTRNINGKLLCIPCAEKLT</sequence>
<dbReference type="Proteomes" id="UP000078532">
    <property type="component" value="Unassembled WGS sequence"/>
</dbReference>
<dbReference type="Pfam" id="PF01258">
    <property type="entry name" value="zf-dskA_traR"/>
    <property type="match status" value="1"/>
</dbReference>
<dbReference type="SUPFAM" id="SSF143555">
    <property type="entry name" value="FwdE-like"/>
    <property type="match status" value="1"/>
</dbReference>
<dbReference type="Pfam" id="PF02663">
    <property type="entry name" value="FmdE"/>
    <property type="match status" value="1"/>
</dbReference>
<dbReference type="InterPro" id="IPR003814">
    <property type="entry name" value="FmdEsu_dom"/>
</dbReference>
<keyword evidence="3" id="KW-0862">Zinc</keyword>
<dbReference type="PANTHER" id="PTHR39418">
    <property type="entry name" value="DEHYDROGENASE-RELATED"/>
    <property type="match status" value="1"/>
</dbReference>
<gene>
    <name evidence="6" type="ORF">A6M21_10805</name>
</gene>
<dbReference type="InterPro" id="IPR053194">
    <property type="entry name" value="tRNA_methyltr_O"/>
</dbReference>
<feature type="domain" description="Zinc finger DksA/TraR C4-type" evidence="4">
    <location>
        <begin position="168"/>
        <end position="195"/>
    </location>
</feature>
<evidence type="ECO:0000259" key="5">
    <source>
        <dbReference type="Pfam" id="PF02663"/>
    </source>
</evidence>
<dbReference type="PANTHER" id="PTHR39418:SF1">
    <property type="entry name" value="DEHYDROGENASE"/>
    <property type="match status" value="1"/>
</dbReference>
<reference evidence="6 7" key="1">
    <citation type="submission" date="2016-04" db="EMBL/GenBank/DDBJ databases">
        <authorList>
            <person name="Evans L.H."/>
            <person name="Alamgir A."/>
            <person name="Owens N."/>
            <person name="Weber N.D."/>
            <person name="Virtaneva K."/>
            <person name="Barbian K."/>
            <person name="Babar A."/>
            <person name="Rosenke K."/>
        </authorList>
    </citation>
    <scope>NUCLEOTIDE SEQUENCE [LARGE SCALE GENOMIC DNA]</scope>
    <source>
        <strain evidence="6 7">LMa1</strain>
    </source>
</reference>
<dbReference type="STRING" id="1838280.A6M21_10805"/>
<evidence type="ECO:0000313" key="7">
    <source>
        <dbReference type="Proteomes" id="UP000078532"/>
    </source>
</evidence>
<dbReference type="Gene3D" id="3.30.1330.130">
    <property type="match status" value="1"/>
</dbReference>
<dbReference type="RefSeq" id="WP_066668499.1">
    <property type="nucleotide sequence ID" value="NZ_LYVF01000164.1"/>
</dbReference>
<name>A0A1B7LE28_9FIRM</name>
<accession>A0A1B7LE28</accession>
<dbReference type="PIRSF" id="PIRSF006578">
    <property type="entry name" value="FwdE"/>
    <property type="match status" value="1"/>
</dbReference>
<dbReference type="OrthoDB" id="9804309at2"/>
<evidence type="ECO:0000313" key="6">
    <source>
        <dbReference type="EMBL" id="OAT81362.1"/>
    </source>
</evidence>
<evidence type="ECO:0008006" key="8">
    <source>
        <dbReference type="Google" id="ProtNLM"/>
    </source>
</evidence>
<dbReference type="EMBL" id="LYVF01000164">
    <property type="protein sequence ID" value="OAT81362.1"/>
    <property type="molecule type" value="Genomic_DNA"/>
</dbReference>